<dbReference type="GO" id="GO:0006740">
    <property type="term" value="P:NADPH regeneration"/>
    <property type="evidence" value="ECO:0007669"/>
    <property type="project" value="TreeGrafter"/>
</dbReference>
<organism evidence="1">
    <name type="scientific">Candidatus Kentrum sp. TC</name>
    <dbReference type="NCBI Taxonomy" id="2126339"/>
    <lineage>
        <taxon>Bacteria</taxon>
        <taxon>Pseudomonadati</taxon>
        <taxon>Pseudomonadota</taxon>
        <taxon>Gammaproteobacteria</taxon>
        <taxon>Candidatus Kentrum</taxon>
    </lineage>
</organism>
<protein>
    <submittedName>
        <fullName evidence="1">D-galacturonate reductase</fullName>
    </submittedName>
</protein>
<dbReference type="GO" id="GO:0005737">
    <property type="term" value="C:cytoplasm"/>
    <property type="evidence" value="ECO:0007669"/>
    <property type="project" value="TreeGrafter"/>
</dbReference>
<dbReference type="PANTHER" id="PTHR42840">
    <property type="entry name" value="NAD(P)-BINDING ROSSMANN-FOLD SUPERFAMILY PROTEIN-RELATED"/>
    <property type="match status" value="1"/>
</dbReference>
<dbReference type="PANTHER" id="PTHR42840:SF6">
    <property type="entry name" value="BINDING ROSSMANN FOLD OXIDOREDUCTASE, PUTATIVE (AFU_ORTHOLOGUE AFUA_3G11930)-RELATED"/>
    <property type="match status" value="1"/>
</dbReference>
<dbReference type="SUPFAM" id="SSF55347">
    <property type="entry name" value="Glyceraldehyde-3-phosphate dehydrogenase-like, C-terminal domain"/>
    <property type="match status" value="1"/>
</dbReference>
<sequence length="233" mass="25598">MNSYMSQPKKQLETFRAWAGRSSDISYYLNSHHIDFHAWIMRGRGRPLTVTAMGADGVAKGALDVATEDTITLSVQWENLPSRNRGMGIYIASWIAPESDVHSQQRFFYLGHRGEIQVDQAHRGYSMAGDETGLHSLNPLFMKYEPTEGEFAGQHGYGYRGIEAFIDAVQAITEGRARPEDFDAALPTAASALQGTAILEAGRKSLDDGGIPVALVYESGESTDPIGLEIKTR</sequence>
<proteinExistence type="predicted"/>
<reference evidence="1" key="1">
    <citation type="submission" date="2019-02" db="EMBL/GenBank/DDBJ databases">
        <authorList>
            <person name="Gruber-Vodicka R. H."/>
            <person name="Seah K. B. B."/>
        </authorList>
    </citation>
    <scope>NUCLEOTIDE SEQUENCE</scope>
    <source>
        <strain evidence="1">BECK_BZ125</strain>
    </source>
</reference>
<gene>
    <name evidence="1" type="ORF">BECKTC1821E_GA0114239_10843</name>
</gene>
<dbReference type="GO" id="GO:0016491">
    <property type="term" value="F:oxidoreductase activity"/>
    <property type="evidence" value="ECO:0007669"/>
    <property type="project" value="TreeGrafter"/>
</dbReference>
<dbReference type="EMBL" id="CAADFT010000084">
    <property type="protein sequence ID" value="VFK47416.1"/>
    <property type="molecule type" value="Genomic_DNA"/>
</dbReference>
<accession>A0A450Z0U6</accession>
<evidence type="ECO:0000313" key="1">
    <source>
        <dbReference type="EMBL" id="VFK47416.1"/>
    </source>
</evidence>
<dbReference type="AlphaFoldDB" id="A0A450Z0U6"/>
<dbReference type="Gene3D" id="3.30.360.10">
    <property type="entry name" value="Dihydrodipicolinate Reductase, domain 2"/>
    <property type="match status" value="1"/>
</dbReference>
<name>A0A450Z0U6_9GAMM</name>